<gene>
    <name evidence="3" type="ORF">ACFFGY_13440</name>
</gene>
<protein>
    <submittedName>
        <fullName evidence="3">Uncharacterized protein</fullName>
    </submittedName>
</protein>
<feature type="region of interest" description="Disordered" evidence="1">
    <location>
        <begin position="1"/>
        <end position="37"/>
    </location>
</feature>
<evidence type="ECO:0000313" key="3">
    <source>
        <dbReference type="EMBL" id="MFC0409255.1"/>
    </source>
</evidence>
<sequence length="163" mass="17893">MSIDSHLPGPQQPSGFQGQSRGTWSGRDPRRDDRRRSERLAEGGIVAGLMLASVVATAWMLGGGRQLSVAVSPQADYRLEFWRPTRVQQILHPLHEEPALVRLYRVTDNCLLRESDVIDLSEDGEEARWAVPDRGEVSVGQTLSWEGLPPAPGGGDCPELAVE</sequence>
<dbReference type="Proteomes" id="UP001589865">
    <property type="component" value="Unassembled WGS sequence"/>
</dbReference>
<proteinExistence type="predicted"/>
<keyword evidence="4" id="KW-1185">Reference proteome</keyword>
<evidence type="ECO:0000313" key="4">
    <source>
        <dbReference type="Proteomes" id="UP001589865"/>
    </source>
</evidence>
<evidence type="ECO:0000256" key="1">
    <source>
        <dbReference type="SAM" id="MobiDB-lite"/>
    </source>
</evidence>
<organism evidence="3 4">
    <name type="scientific">Roseomonas elaeocarpi</name>
    <dbReference type="NCBI Taxonomy" id="907779"/>
    <lineage>
        <taxon>Bacteria</taxon>
        <taxon>Pseudomonadati</taxon>
        <taxon>Pseudomonadota</taxon>
        <taxon>Alphaproteobacteria</taxon>
        <taxon>Acetobacterales</taxon>
        <taxon>Roseomonadaceae</taxon>
        <taxon>Roseomonas</taxon>
    </lineage>
</organism>
<feature type="compositionally biased region" description="Low complexity" evidence="1">
    <location>
        <begin position="8"/>
        <end position="22"/>
    </location>
</feature>
<feature type="transmembrane region" description="Helical" evidence="2">
    <location>
        <begin position="40"/>
        <end position="62"/>
    </location>
</feature>
<name>A0ABV6JV91_9PROT</name>
<comment type="caution">
    <text evidence="3">The sequence shown here is derived from an EMBL/GenBank/DDBJ whole genome shotgun (WGS) entry which is preliminary data.</text>
</comment>
<feature type="region of interest" description="Disordered" evidence="1">
    <location>
        <begin position="143"/>
        <end position="163"/>
    </location>
</feature>
<keyword evidence="2" id="KW-0812">Transmembrane</keyword>
<accession>A0ABV6JV91</accession>
<reference evidence="3 4" key="1">
    <citation type="submission" date="2024-09" db="EMBL/GenBank/DDBJ databases">
        <authorList>
            <person name="Sun Q."/>
            <person name="Mori K."/>
        </authorList>
    </citation>
    <scope>NUCLEOTIDE SEQUENCE [LARGE SCALE GENOMIC DNA]</scope>
    <source>
        <strain evidence="3 4">TBRC 5777</strain>
    </source>
</reference>
<evidence type="ECO:0000256" key="2">
    <source>
        <dbReference type="SAM" id="Phobius"/>
    </source>
</evidence>
<keyword evidence="2" id="KW-0472">Membrane</keyword>
<keyword evidence="2" id="KW-1133">Transmembrane helix</keyword>
<feature type="compositionally biased region" description="Basic and acidic residues" evidence="1">
    <location>
        <begin position="27"/>
        <end position="37"/>
    </location>
</feature>
<dbReference type="RefSeq" id="WP_377045000.1">
    <property type="nucleotide sequence ID" value="NZ_JBHLUN010000008.1"/>
</dbReference>
<dbReference type="EMBL" id="JBHLUN010000008">
    <property type="protein sequence ID" value="MFC0409255.1"/>
    <property type="molecule type" value="Genomic_DNA"/>
</dbReference>